<feature type="chain" id="PRO_5047407974" description="tRNA (Guanine-N1)-methyltransferase" evidence="2">
    <location>
        <begin position="21"/>
        <end position="195"/>
    </location>
</feature>
<protein>
    <recommendedName>
        <fullName evidence="5">tRNA (Guanine-N1)-methyltransferase</fullName>
    </recommendedName>
</protein>
<proteinExistence type="predicted"/>
<keyword evidence="4" id="KW-1185">Reference proteome</keyword>
<dbReference type="Proteomes" id="UP000664317">
    <property type="component" value="Unassembled WGS sequence"/>
</dbReference>
<evidence type="ECO:0000256" key="2">
    <source>
        <dbReference type="SAM" id="SignalP"/>
    </source>
</evidence>
<gene>
    <name evidence="3" type="ORF">J0A68_03150</name>
</gene>
<keyword evidence="2" id="KW-0732">Signal</keyword>
<evidence type="ECO:0000313" key="4">
    <source>
        <dbReference type="Proteomes" id="UP000664317"/>
    </source>
</evidence>
<keyword evidence="1" id="KW-0812">Transmembrane</keyword>
<evidence type="ECO:0008006" key="5">
    <source>
        <dbReference type="Google" id="ProtNLM"/>
    </source>
</evidence>
<comment type="caution">
    <text evidence="3">The sequence shown here is derived from an EMBL/GenBank/DDBJ whole genome shotgun (WGS) entry which is preliminary data.</text>
</comment>
<sequence>MKEYTLFVFFLFSGLSLAFAQDSAQNSLRSGTITSQFDYIYRVSNGFQEYEVVKKAHLEQLKSNVLDSVRTLSKKVSDLNTQMASLDDSVVTVKQRLSAEMEEKNQAIADRDNFNFLGMGIQKTVYSSLMWTLVAILSAALAFFAVQYFKSFGRIKKAERDFVEMQEEFDQHRKNTLDRERKLKRELIDAQMGRS</sequence>
<reference evidence="3 4" key="1">
    <citation type="submission" date="2021-03" db="EMBL/GenBank/DDBJ databases">
        <title>novel species isolated from a fishpond in China.</title>
        <authorList>
            <person name="Lu H."/>
            <person name="Cai Z."/>
        </authorList>
    </citation>
    <scope>NUCLEOTIDE SEQUENCE [LARGE SCALE GENOMIC DNA]</scope>
    <source>
        <strain evidence="3 4">H41</strain>
    </source>
</reference>
<name>A0ABS3BZV1_9BACT</name>
<feature type="signal peptide" evidence="2">
    <location>
        <begin position="1"/>
        <end position="20"/>
    </location>
</feature>
<dbReference type="EMBL" id="JAFKCT010000001">
    <property type="protein sequence ID" value="MBN7809936.1"/>
    <property type="molecule type" value="Genomic_DNA"/>
</dbReference>
<organism evidence="3 4">
    <name type="scientific">Algoriphagus oliviformis</name>
    <dbReference type="NCBI Taxonomy" id="2811231"/>
    <lineage>
        <taxon>Bacteria</taxon>
        <taxon>Pseudomonadati</taxon>
        <taxon>Bacteroidota</taxon>
        <taxon>Cytophagia</taxon>
        <taxon>Cytophagales</taxon>
        <taxon>Cyclobacteriaceae</taxon>
        <taxon>Algoriphagus</taxon>
    </lineage>
</organism>
<keyword evidence="1" id="KW-1133">Transmembrane helix</keyword>
<keyword evidence="1" id="KW-0472">Membrane</keyword>
<accession>A0ABS3BZV1</accession>
<dbReference type="RefSeq" id="WP_206576727.1">
    <property type="nucleotide sequence ID" value="NZ_JAFKCT010000001.1"/>
</dbReference>
<feature type="transmembrane region" description="Helical" evidence="1">
    <location>
        <begin position="129"/>
        <end position="149"/>
    </location>
</feature>
<evidence type="ECO:0000313" key="3">
    <source>
        <dbReference type="EMBL" id="MBN7809936.1"/>
    </source>
</evidence>
<evidence type="ECO:0000256" key="1">
    <source>
        <dbReference type="SAM" id="Phobius"/>
    </source>
</evidence>